<dbReference type="SUPFAM" id="SSF90123">
    <property type="entry name" value="ABC transporter transmembrane region"/>
    <property type="match status" value="1"/>
</dbReference>
<keyword evidence="3 4" id="KW-0472">Membrane</keyword>
<keyword evidence="6" id="KW-1185">Reference proteome</keyword>
<dbReference type="STRING" id="60517.A0A0R3WH79"/>
<keyword evidence="2 4" id="KW-1133">Transmembrane helix</keyword>
<feature type="transmembrane region" description="Helical" evidence="4">
    <location>
        <begin position="84"/>
        <end position="105"/>
    </location>
</feature>
<evidence type="ECO:0000256" key="4">
    <source>
        <dbReference type="SAM" id="Phobius"/>
    </source>
</evidence>
<dbReference type="GO" id="GO:0016020">
    <property type="term" value="C:membrane"/>
    <property type="evidence" value="ECO:0007669"/>
    <property type="project" value="InterPro"/>
</dbReference>
<proteinExistence type="predicted"/>
<dbReference type="AlphaFoldDB" id="A0A0R3WH79"/>
<organism evidence="7">
    <name type="scientific">Taenia asiatica</name>
    <name type="common">Asian tapeworm</name>
    <dbReference type="NCBI Taxonomy" id="60517"/>
    <lineage>
        <taxon>Eukaryota</taxon>
        <taxon>Metazoa</taxon>
        <taxon>Spiralia</taxon>
        <taxon>Lophotrochozoa</taxon>
        <taxon>Platyhelminthes</taxon>
        <taxon>Cestoda</taxon>
        <taxon>Eucestoda</taxon>
        <taxon>Cyclophyllidea</taxon>
        <taxon>Taeniidae</taxon>
        <taxon>Taenia</taxon>
    </lineage>
</organism>
<reference evidence="7" key="1">
    <citation type="submission" date="2017-02" db="UniProtKB">
        <authorList>
            <consortium name="WormBaseParasite"/>
        </authorList>
    </citation>
    <scope>IDENTIFICATION</scope>
</reference>
<evidence type="ECO:0000313" key="6">
    <source>
        <dbReference type="Proteomes" id="UP000282613"/>
    </source>
</evidence>
<keyword evidence="1 4" id="KW-0812">Transmembrane</keyword>
<gene>
    <name evidence="5" type="ORF">TASK_LOCUS10223</name>
</gene>
<dbReference type="Proteomes" id="UP000282613">
    <property type="component" value="Unassembled WGS sequence"/>
</dbReference>
<evidence type="ECO:0000313" key="7">
    <source>
        <dbReference type="WBParaSite" id="TASK_0001022201-mRNA-1"/>
    </source>
</evidence>
<dbReference type="GO" id="GO:0005524">
    <property type="term" value="F:ATP binding"/>
    <property type="evidence" value="ECO:0007669"/>
    <property type="project" value="InterPro"/>
</dbReference>
<evidence type="ECO:0000256" key="3">
    <source>
        <dbReference type="ARBA" id="ARBA00023136"/>
    </source>
</evidence>
<dbReference type="EMBL" id="UYRS01021215">
    <property type="protein sequence ID" value="VDK49998.1"/>
    <property type="molecule type" value="Genomic_DNA"/>
</dbReference>
<dbReference type="InterPro" id="IPR036640">
    <property type="entry name" value="ABC1_TM_sf"/>
</dbReference>
<accession>A0A0R3WH79</accession>
<sequence>MVEALASDYTESEFRQDEVVVRVRYHQLLKYAPPFEIGMFIIGVVASALIGVSTQLSFLLFSSLVDDFSSPTQGGFKTTVQRMAMLGAVTFLVAYMQMFCLQFCARR</sequence>
<feature type="transmembrane region" description="Helical" evidence="4">
    <location>
        <begin position="37"/>
        <end position="64"/>
    </location>
</feature>
<evidence type="ECO:0000256" key="1">
    <source>
        <dbReference type="ARBA" id="ARBA00022692"/>
    </source>
</evidence>
<reference evidence="5 6" key="2">
    <citation type="submission" date="2018-11" db="EMBL/GenBank/DDBJ databases">
        <authorList>
            <consortium name="Pathogen Informatics"/>
        </authorList>
    </citation>
    <scope>NUCLEOTIDE SEQUENCE [LARGE SCALE GENOMIC DNA]</scope>
</reference>
<evidence type="ECO:0000256" key="2">
    <source>
        <dbReference type="ARBA" id="ARBA00022989"/>
    </source>
</evidence>
<dbReference type="WBParaSite" id="TASK_0001022201-mRNA-1">
    <property type="protein sequence ID" value="TASK_0001022201-mRNA-1"/>
    <property type="gene ID" value="TASK_0001022201"/>
</dbReference>
<name>A0A0R3WH79_TAEAS</name>
<evidence type="ECO:0000313" key="5">
    <source>
        <dbReference type="EMBL" id="VDK49998.1"/>
    </source>
</evidence>
<protein>
    <submittedName>
        <fullName evidence="7">ABC transmembrane type-1 domain-containing protein</fullName>
    </submittedName>
</protein>
<dbReference type="Gene3D" id="1.20.1560.10">
    <property type="entry name" value="ABC transporter type 1, transmembrane domain"/>
    <property type="match status" value="1"/>
</dbReference>